<protein>
    <submittedName>
        <fullName evidence="1">Uncharacterized protein</fullName>
    </submittedName>
</protein>
<organism evidence="1 2">
    <name type="scientific">Pluteus cervinus</name>
    <dbReference type="NCBI Taxonomy" id="181527"/>
    <lineage>
        <taxon>Eukaryota</taxon>
        <taxon>Fungi</taxon>
        <taxon>Dikarya</taxon>
        <taxon>Basidiomycota</taxon>
        <taxon>Agaricomycotina</taxon>
        <taxon>Agaricomycetes</taxon>
        <taxon>Agaricomycetidae</taxon>
        <taxon>Agaricales</taxon>
        <taxon>Pluteineae</taxon>
        <taxon>Pluteaceae</taxon>
        <taxon>Pluteus</taxon>
    </lineage>
</organism>
<dbReference type="EMBL" id="ML208259">
    <property type="protein sequence ID" value="TFK76884.1"/>
    <property type="molecule type" value="Genomic_DNA"/>
</dbReference>
<evidence type="ECO:0000313" key="1">
    <source>
        <dbReference type="EMBL" id="TFK76884.1"/>
    </source>
</evidence>
<accession>A0ACD3BFR4</accession>
<dbReference type="Proteomes" id="UP000308600">
    <property type="component" value="Unassembled WGS sequence"/>
</dbReference>
<proteinExistence type="predicted"/>
<reference evidence="1 2" key="1">
    <citation type="journal article" date="2019" name="Nat. Ecol. Evol.">
        <title>Megaphylogeny resolves global patterns of mushroom evolution.</title>
        <authorList>
            <person name="Varga T."/>
            <person name="Krizsan K."/>
            <person name="Foldi C."/>
            <person name="Dima B."/>
            <person name="Sanchez-Garcia M."/>
            <person name="Sanchez-Ramirez S."/>
            <person name="Szollosi G.J."/>
            <person name="Szarkandi J.G."/>
            <person name="Papp V."/>
            <person name="Albert L."/>
            <person name="Andreopoulos W."/>
            <person name="Angelini C."/>
            <person name="Antonin V."/>
            <person name="Barry K.W."/>
            <person name="Bougher N.L."/>
            <person name="Buchanan P."/>
            <person name="Buyck B."/>
            <person name="Bense V."/>
            <person name="Catcheside P."/>
            <person name="Chovatia M."/>
            <person name="Cooper J."/>
            <person name="Damon W."/>
            <person name="Desjardin D."/>
            <person name="Finy P."/>
            <person name="Geml J."/>
            <person name="Haridas S."/>
            <person name="Hughes K."/>
            <person name="Justo A."/>
            <person name="Karasinski D."/>
            <person name="Kautmanova I."/>
            <person name="Kiss B."/>
            <person name="Kocsube S."/>
            <person name="Kotiranta H."/>
            <person name="LaButti K.M."/>
            <person name="Lechner B.E."/>
            <person name="Liimatainen K."/>
            <person name="Lipzen A."/>
            <person name="Lukacs Z."/>
            <person name="Mihaltcheva S."/>
            <person name="Morgado L.N."/>
            <person name="Niskanen T."/>
            <person name="Noordeloos M.E."/>
            <person name="Ohm R.A."/>
            <person name="Ortiz-Santana B."/>
            <person name="Ovrebo C."/>
            <person name="Racz N."/>
            <person name="Riley R."/>
            <person name="Savchenko A."/>
            <person name="Shiryaev A."/>
            <person name="Soop K."/>
            <person name="Spirin V."/>
            <person name="Szebenyi C."/>
            <person name="Tomsovsky M."/>
            <person name="Tulloss R.E."/>
            <person name="Uehling J."/>
            <person name="Grigoriev I.V."/>
            <person name="Vagvolgyi C."/>
            <person name="Papp T."/>
            <person name="Martin F.M."/>
            <person name="Miettinen O."/>
            <person name="Hibbett D.S."/>
            <person name="Nagy L.G."/>
        </authorList>
    </citation>
    <scope>NUCLEOTIDE SEQUENCE [LARGE SCALE GENOMIC DNA]</scope>
    <source>
        <strain evidence="1 2">NL-1719</strain>
    </source>
</reference>
<evidence type="ECO:0000313" key="2">
    <source>
        <dbReference type="Proteomes" id="UP000308600"/>
    </source>
</evidence>
<sequence length="486" mass="53950">MTSSAPSTLARRLLSPSKDLPPLLQSPNASPELNAELYDFIALALRAFVNPWWSKITRYDKEFLPDITRILTHVVHALEARALAIDLTPLVFHDIPVILASHFRDYHNVAEKISTSYAAGGAASLPVLFHHIQPHMALSPDGGIDREYYRQVVDVILKYCLPPEDYEPEAERYIVREIILKVLLDDVIPKISQPWFIQKVILDELGQEEEASHLFKPPSPSPTHNSFSISTLLVIILSAIQSFSGACLALAQAYKQTVSTIKRVNQTAQPATTANSIGSNPPDNQPKQSAASSYSNTPTSSVFSLPPIVPVEKPPPSNLTPPLIDLLAEIFTLHQRFASSILTTFLTITAAFFSPFLDRLLPYLLSSFLSPAFFLNTTRTAKRTLFPNGYPGPPPIDPTPEEQAHMHSQLVNWRPRGAIVYLFPWVFGPDPSATLGRALEPLSNQHCNMHLVVFLLDRILVALFPELIGERPKQETLPLTRTVSTS</sequence>
<name>A0ACD3BFR4_9AGAR</name>
<gene>
    <name evidence="1" type="ORF">BDN72DRAFT_830053</name>
</gene>
<keyword evidence="2" id="KW-1185">Reference proteome</keyword>